<reference evidence="1 2" key="1">
    <citation type="submission" date="2016-11" db="EMBL/GenBank/DDBJ databases">
        <title>Draft Genome Sequences of Nine Cyanobacterial Strains from Diverse Habitats.</title>
        <authorList>
            <person name="Zhu T."/>
            <person name="Hou S."/>
            <person name="Lu X."/>
            <person name="Hess W.R."/>
        </authorList>
    </citation>
    <scope>NUCLEOTIDE SEQUENCE [LARGE SCALE GENOMIC DNA]</scope>
    <source>
        <strain evidence="1 2">NIES-592</strain>
    </source>
</reference>
<dbReference type="Proteomes" id="UP000186391">
    <property type="component" value="Unassembled WGS sequence"/>
</dbReference>
<accession>A0A1U7H1J7</accession>
<proteinExistence type="predicted"/>
<name>A0A1U7H1J7_9CYAN</name>
<evidence type="ECO:0000313" key="2">
    <source>
        <dbReference type="Proteomes" id="UP000186391"/>
    </source>
</evidence>
<gene>
    <name evidence="1" type="ORF">NIES592_08220</name>
</gene>
<dbReference type="AlphaFoldDB" id="A0A1U7H1J7"/>
<dbReference type="RefSeq" id="WP_073555449.1">
    <property type="nucleotide sequence ID" value="NZ_MRCA01000003.1"/>
</dbReference>
<comment type="caution">
    <text evidence="1">The sequence shown here is derived from an EMBL/GenBank/DDBJ whole genome shotgun (WGS) entry which is preliminary data.</text>
</comment>
<organism evidence="1 2">
    <name type="scientific">Fischerella major NIES-592</name>
    <dbReference type="NCBI Taxonomy" id="210994"/>
    <lineage>
        <taxon>Bacteria</taxon>
        <taxon>Bacillati</taxon>
        <taxon>Cyanobacteriota</taxon>
        <taxon>Cyanophyceae</taxon>
        <taxon>Nostocales</taxon>
        <taxon>Hapalosiphonaceae</taxon>
        <taxon>Fischerella</taxon>
    </lineage>
</organism>
<evidence type="ECO:0000313" key="1">
    <source>
        <dbReference type="EMBL" id="OKH14853.1"/>
    </source>
</evidence>
<protein>
    <submittedName>
        <fullName evidence="1">Uncharacterized protein</fullName>
    </submittedName>
</protein>
<keyword evidence="2" id="KW-1185">Reference proteome</keyword>
<dbReference type="EMBL" id="MRCA01000003">
    <property type="protein sequence ID" value="OKH14853.1"/>
    <property type="molecule type" value="Genomic_DNA"/>
</dbReference>
<dbReference type="OrthoDB" id="9979524at2"/>
<sequence length="184" mass="21476">MEQIDRVAIAPLKARYGHRKFYTEYVPVLGIHIQKEGKNGYISQYEAELLEKYHEARGRGKEAVTEFLALLERIPEHVTPNKSSILEHVPTRTGTFEQIPPTQLLQLADSLPQLSPVGRWLATDWVLQVAAMQRIVIIRSVLLVLLDREKLPRLRRFRARGFEFWRVDDRSSEEWLAKLVENYD</sequence>